<gene>
    <name evidence="1" type="ORF">ACFFGY_11955</name>
</gene>
<organism evidence="1 2">
    <name type="scientific">Roseomonas elaeocarpi</name>
    <dbReference type="NCBI Taxonomy" id="907779"/>
    <lineage>
        <taxon>Bacteria</taxon>
        <taxon>Pseudomonadati</taxon>
        <taxon>Pseudomonadota</taxon>
        <taxon>Alphaproteobacteria</taxon>
        <taxon>Acetobacterales</taxon>
        <taxon>Roseomonadaceae</taxon>
        <taxon>Roseomonas</taxon>
    </lineage>
</organism>
<name>A0ABV6JTA4_9PROT</name>
<comment type="caution">
    <text evidence="1">The sequence shown here is derived from an EMBL/GenBank/DDBJ whole genome shotgun (WGS) entry which is preliminary data.</text>
</comment>
<proteinExistence type="predicted"/>
<dbReference type="Proteomes" id="UP001589865">
    <property type="component" value="Unassembled WGS sequence"/>
</dbReference>
<sequence>MSAPAVALRTRYAERRPALDQLADAMRLRDEAARREAVRRALPGAACEAADVASEAGRAAALNSAAADLIRRAVAASI</sequence>
<reference evidence="1 2" key="1">
    <citation type="submission" date="2024-09" db="EMBL/GenBank/DDBJ databases">
        <authorList>
            <person name="Sun Q."/>
            <person name="Mori K."/>
        </authorList>
    </citation>
    <scope>NUCLEOTIDE SEQUENCE [LARGE SCALE GENOMIC DNA]</scope>
    <source>
        <strain evidence="1 2">TBRC 5777</strain>
    </source>
</reference>
<keyword evidence="2" id="KW-1185">Reference proteome</keyword>
<dbReference type="RefSeq" id="WP_377044723.1">
    <property type="nucleotide sequence ID" value="NZ_JBHLUN010000008.1"/>
</dbReference>
<evidence type="ECO:0000313" key="2">
    <source>
        <dbReference type="Proteomes" id="UP001589865"/>
    </source>
</evidence>
<evidence type="ECO:0000313" key="1">
    <source>
        <dbReference type="EMBL" id="MFC0408969.1"/>
    </source>
</evidence>
<protein>
    <submittedName>
        <fullName evidence="1">Uncharacterized protein</fullName>
    </submittedName>
</protein>
<dbReference type="EMBL" id="JBHLUN010000008">
    <property type="protein sequence ID" value="MFC0408969.1"/>
    <property type="molecule type" value="Genomic_DNA"/>
</dbReference>
<accession>A0ABV6JTA4</accession>